<feature type="domain" description="FecR protein" evidence="2">
    <location>
        <begin position="144"/>
        <end position="232"/>
    </location>
</feature>
<dbReference type="PANTHER" id="PTHR30273">
    <property type="entry name" value="PERIPLASMIC SIGNAL SENSOR AND SIGMA FACTOR ACTIVATOR FECR-RELATED"/>
    <property type="match status" value="1"/>
</dbReference>
<feature type="transmembrane region" description="Helical" evidence="1">
    <location>
        <begin position="106"/>
        <end position="124"/>
    </location>
</feature>
<accession>A0ABT8LCM8</accession>
<keyword evidence="1" id="KW-0472">Membrane</keyword>
<dbReference type="Pfam" id="PF04773">
    <property type="entry name" value="FecR"/>
    <property type="match status" value="1"/>
</dbReference>
<comment type="caution">
    <text evidence="4">The sequence shown here is derived from an EMBL/GenBank/DDBJ whole genome shotgun (WGS) entry which is preliminary data.</text>
</comment>
<reference evidence="4" key="1">
    <citation type="submission" date="2023-06" db="EMBL/GenBank/DDBJ databases">
        <title>Genomic of Agaribacillus aureum.</title>
        <authorList>
            <person name="Wang G."/>
        </authorList>
    </citation>
    <scope>NUCLEOTIDE SEQUENCE</scope>
    <source>
        <strain evidence="4">BMA12</strain>
    </source>
</reference>
<dbReference type="RefSeq" id="WP_346760864.1">
    <property type="nucleotide sequence ID" value="NZ_JAUJEB010000006.1"/>
</dbReference>
<dbReference type="Pfam" id="PF16344">
    <property type="entry name" value="FecR_C"/>
    <property type="match status" value="1"/>
</dbReference>
<dbReference type="InterPro" id="IPR032508">
    <property type="entry name" value="FecR_C"/>
</dbReference>
<dbReference type="InterPro" id="IPR006860">
    <property type="entry name" value="FecR"/>
</dbReference>
<evidence type="ECO:0000313" key="4">
    <source>
        <dbReference type="EMBL" id="MDN5215535.1"/>
    </source>
</evidence>
<protein>
    <submittedName>
        <fullName evidence="4">DUF4974 domain-containing protein</fullName>
    </submittedName>
</protein>
<dbReference type="PIRSF" id="PIRSF018266">
    <property type="entry name" value="FecR"/>
    <property type="match status" value="1"/>
</dbReference>
<gene>
    <name evidence="4" type="ORF">QQ020_25885</name>
</gene>
<keyword evidence="1" id="KW-0812">Transmembrane</keyword>
<evidence type="ECO:0000259" key="2">
    <source>
        <dbReference type="Pfam" id="PF04773"/>
    </source>
</evidence>
<keyword evidence="5" id="KW-1185">Reference proteome</keyword>
<evidence type="ECO:0000313" key="5">
    <source>
        <dbReference type="Proteomes" id="UP001172083"/>
    </source>
</evidence>
<dbReference type="Gene3D" id="2.60.120.1440">
    <property type="match status" value="1"/>
</dbReference>
<proteinExistence type="predicted"/>
<name>A0ABT8LCM8_9BACT</name>
<dbReference type="PANTHER" id="PTHR30273:SF2">
    <property type="entry name" value="PROTEIN FECR"/>
    <property type="match status" value="1"/>
</dbReference>
<evidence type="ECO:0000256" key="1">
    <source>
        <dbReference type="SAM" id="Phobius"/>
    </source>
</evidence>
<feature type="domain" description="Protein FecR C-terminal" evidence="3">
    <location>
        <begin position="280"/>
        <end position="347"/>
    </location>
</feature>
<keyword evidence="1" id="KW-1133">Transmembrane helix</keyword>
<evidence type="ECO:0000259" key="3">
    <source>
        <dbReference type="Pfam" id="PF16344"/>
    </source>
</evidence>
<dbReference type="EMBL" id="JAUJEB010000006">
    <property type="protein sequence ID" value="MDN5215535.1"/>
    <property type="molecule type" value="Genomic_DNA"/>
</dbReference>
<sequence>MKYCDYTVADFLKDEYFVQSVKNPNQETDLFWESWIQNHPEKRDLVRQAKEIIEHVHFNDLSEYEATPEEFEEIFSKILKGEKSVPSKRLAMASKPWWNPAVTRKLAAAFILMMLSAWLYFYLLPVQQDADPPIVKQLIKENPKGQRSIITLTDGTVVHLNANSKLIVHDNFNKNNRHVALEGEAFFDVVKNPESPFTIQCGDMRTTVLGTSFNIHAYPEKNNFQVALVSGKLTVGMKDAGAEVIELKPNERVNYHKDTKTLNKERFTDLDFIAWKDGILQFKDADLSEINERLERWYGVNIILDGKIGIKRRFTGKFENKSLEYVLDGIGYASGFEYKIEGKEVIIKNFK</sequence>
<dbReference type="Proteomes" id="UP001172083">
    <property type="component" value="Unassembled WGS sequence"/>
</dbReference>
<organism evidence="4 5">
    <name type="scientific">Agaribacillus aureus</name>
    <dbReference type="NCBI Taxonomy" id="3051825"/>
    <lineage>
        <taxon>Bacteria</taxon>
        <taxon>Pseudomonadati</taxon>
        <taxon>Bacteroidota</taxon>
        <taxon>Cytophagia</taxon>
        <taxon>Cytophagales</taxon>
        <taxon>Splendidivirgaceae</taxon>
        <taxon>Agaribacillus</taxon>
    </lineage>
</organism>
<dbReference type="InterPro" id="IPR012373">
    <property type="entry name" value="Ferrdict_sens_TM"/>
</dbReference>
<dbReference type="Gene3D" id="3.55.50.30">
    <property type="match status" value="1"/>
</dbReference>